<dbReference type="InterPro" id="IPR050708">
    <property type="entry name" value="T6SS_VgrG/RHS"/>
</dbReference>
<name>A0ABQ2IK63_9PSEU</name>
<gene>
    <name evidence="5" type="ORF">GCM10011609_62670</name>
</gene>
<comment type="caution">
    <text evidence="5">The sequence shown here is derived from an EMBL/GenBank/DDBJ whole genome shotgun (WGS) entry which is preliminary data.</text>
</comment>
<feature type="domain" description="TGF-beta propeptide" evidence="2">
    <location>
        <begin position="355"/>
        <end position="461"/>
    </location>
</feature>
<dbReference type="PANTHER" id="PTHR32305:SF15">
    <property type="entry name" value="PROTEIN RHSA-RELATED"/>
    <property type="match status" value="1"/>
</dbReference>
<dbReference type="InterPro" id="IPR013783">
    <property type="entry name" value="Ig-like_fold"/>
</dbReference>
<evidence type="ECO:0000259" key="2">
    <source>
        <dbReference type="Pfam" id="PF00688"/>
    </source>
</evidence>
<accession>A0ABQ2IK63</accession>
<proteinExistence type="predicted"/>
<reference evidence="6" key="1">
    <citation type="journal article" date="2019" name="Int. J. Syst. Evol. Microbiol.">
        <title>The Global Catalogue of Microorganisms (GCM) 10K type strain sequencing project: providing services to taxonomists for standard genome sequencing and annotation.</title>
        <authorList>
            <consortium name="The Broad Institute Genomics Platform"/>
            <consortium name="The Broad Institute Genome Sequencing Center for Infectious Disease"/>
            <person name="Wu L."/>
            <person name="Ma J."/>
        </authorList>
    </citation>
    <scope>NUCLEOTIDE SEQUENCE [LARGE SCALE GENOMIC DNA]</scope>
    <source>
        <strain evidence="6">CGMCC 4.7319</strain>
    </source>
</reference>
<protein>
    <recommendedName>
        <fullName evidence="7">RHS repeat-associated core domain-containing protein</fullName>
    </recommendedName>
</protein>
<dbReference type="Proteomes" id="UP000597656">
    <property type="component" value="Unassembled WGS sequence"/>
</dbReference>
<dbReference type="Gene3D" id="2.60.40.10">
    <property type="entry name" value="Immunoglobulins"/>
    <property type="match status" value="1"/>
</dbReference>
<dbReference type="Pfam" id="PF05593">
    <property type="entry name" value="RHS_repeat"/>
    <property type="match status" value="2"/>
</dbReference>
<organism evidence="5 6">
    <name type="scientific">Lentzea pudingi</name>
    <dbReference type="NCBI Taxonomy" id="1789439"/>
    <lineage>
        <taxon>Bacteria</taxon>
        <taxon>Bacillati</taxon>
        <taxon>Actinomycetota</taxon>
        <taxon>Actinomycetes</taxon>
        <taxon>Pseudonocardiales</taxon>
        <taxon>Pseudonocardiaceae</taxon>
        <taxon>Lentzea</taxon>
    </lineage>
</organism>
<feature type="domain" description="Golvesin/Xly CBD-like" evidence="4">
    <location>
        <begin position="1830"/>
        <end position="1961"/>
    </location>
</feature>
<dbReference type="Gene3D" id="2.180.10.10">
    <property type="entry name" value="RHS repeat-associated core"/>
    <property type="match status" value="3"/>
</dbReference>
<dbReference type="Gene3D" id="2.60.120.970">
    <property type="match status" value="1"/>
</dbReference>
<dbReference type="Pfam" id="PF00688">
    <property type="entry name" value="TGFb_propeptide"/>
    <property type="match status" value="1"/>
</dbReference>
<feature type="region of interest" description="Disordered" evidence="1">
    <location>
        <begin position="1488"/>
        <end position="1522"/>
    </location>
</feature>
<dbReference type="Pfam" id="PF13930">
    <property type="entry name" value="Endonuclea_NS_2"/>
    <property type="match status" value="1"/>
</dbReference>
<dbReference type="InterPro" id="IPR001111">
    <property type="entry name" value="TGF-b_propeptide"/>
</dbReference>
<evidence type="ECO:0000259" key="3">
    <source>
        <dbReference type="Pfam" id="PF13930"/>
    </source>
</evidence>
<evidence type="ECO:0000256" key="1">
    <source>
        <dbReference type="SAM" id="MobiDB-lite"/>
    </source>
</evidence>
<dbReference type="InterPro" id="IPR022385">
    <property type="entry name" value="Rhs_assc_core"/>
</dbReference>
<feature type="domain" description="Type VII secretion system protein EssD-like" evidence="3">
    <location>
        <begin position="2569"/>
        <end position="2669"/>
    </location>
</feature>
<dbReference type="NCBIfam" id="NF033679">
    <property type="entry name" value="DNRLRE_dom"/>
    <property type="match status" value="2"/>
</dbReference>
<dbReference type="InterPro" id="IPR031325">
    <property type="entry name" value="RHS_repeat"/>
</dbReference>
<evidence type="ECO:0000313" key="6">
    <source>
        <dbReference type="Proteomes" id="UP000597656"/>
    </source>
</evidence>
<feature type="compositionally biased region" description="Basic and acidic residues" evidence="1">
    <location>
        <begin position="86"/>
        <end position="99"/>
    </location>
</feature>
<dbReference type="Gene3D" id="3.40.570.10">
    <property type="entry name" value="Extracellular Endonuclease, subunit A"/>
    <property type="match status" value="1"/>
</dbReference>
<feature type="region of interest" description="Disordered" evidence="1">
    <location>
        <begin position="73"/>
        <end position="100"/>
    </location>
</feature>
<dbReference type="Pfam" id="PF25275">
    <property type="entry name" value="Golvesin_C"/>
    <property type="match status" value="1"/>
</dbReference>
<dbReference type="NCBIfam" id="TIGR03696">
    <property type="entry name" value="Rhs_assc_core"/>
    <property type="match status" value="1"/>
</dbReference>
<evidence type="ECO:0000259" key="4">
    <source>
        <dbReference type="Pfam" id="PF25275"/>
    </source>
</evidence>
<dbReference type="NCBIfam" id="TIGR01643">
    <property type="entry name" value="YD_repeat_2x"/>
    <property type="match status" value="3"/>
</dbReference>
<dbReference type="InterPro" id="IPR033803">
    <property type="entry name" value="CBD-like_Golvesin-Xly"/>
</dbReference>
<dbReference type="InterPro" id="IPR006530">
    <property type="entry name" value="YD"/>
</dbReference>
<feature type="compositionally biased region" description="Low complexity" evidence="1">
    <location>
        <begin position="73"/>
        <end position="83"/>
    </location>
</feature>
<dbReference type="EMBL" id="BMNC01000011">
    <property type="protein sequence ID" value="GGN13587.1"/>
    <property type="molecule type" value="Genomic_DNA"/>
</dbReference>
<dbReference type="InterPro" id="IPR044929">
    <property type="entry name" value="DNA/RNA_non-sp_Endonuclease_sf"/>
</dbReference>
<evidence type="ECO:0008006" key="7">
    <source>
        <dbReference type="Google" id="ProtNLM"/>
    </source>
</evidence>
<dbReference type="InterPro" id="IPR044927">
    <property type="entry name" value="Endonuclea_NS_2"/>
</dbReference>
<sequence>MGVVAPGVFAPGGAVRSSRGFRLPKKLLIVLSLTALAVAGLPAGSPINGPGKLPDLGIWQTIVDWLRPEAEAAPRPLPQQQQPKPEPPKRVRELTEKRTPSQRVFQMSNGQLEVEVSSRPDADRTVRERPRDGYRFVNDTNAFTSLFGDRSDKLARFEVGGRRIAMGIDKPPTGVTPKVERDKVTYAKALDGADLVYEVTSEALKEKIVLAKAPKDATYRFTLDLAGVTARELPGGVIGFFENPDAPPVFTMPRPFMFDSLPDRKSPHGRAWSDKVTQTVSQEGGRITVTVKADQAWLGAKERRYPVTIDPTIKLQPTPTTGQDVQIWSDTPDRNDGSSYQLSVGTDHLGTARTLIKFDTSVVPAGTALESAKLRLYYDSELHTAANNNVHEVRRVTQGWNEDTATWNSANGAFAEEALSTATKQAQTANVWHEWDVRNIAQQWVSGSSPNHGLMVKARDEGLGKGGAIYHAAEFAYNGETQNTPKLILTYGRPSADLQAPTKITATGAELNWGAYEDPNPNDPGDDLVEYQVHRTVFQAFTPGESTLVAPLEPSATSFADTTARPTPADSPDPFGSAYYYMVAVKTRDGTVIPGPTQLVRLPKAGFVTQVLRGGADDATLSSTQNTTNLDMLGGQPWLMAGTGSQTYGKTRAVVKFRDLSQIPADARITNAEMTLWGFYSSGAGGTFDAHPLTKSFVENHTTWNSGWTTPGGDFAAATDHVTGITNDPNRHIWDVTATAQGWIGNVATNHGYQIKLRDENATQRVLFLSDEAAEPHLRPKLTVTYTQPTAMMTYYAPDTPAIRMIPSDEYTIPVTVTNTTTSTWKATDQVLSYRWNRPDLTDITTPDNRRETALPHDVKPGETVTLQAKVRAPVIADIANLREQFILKWDLRDKTNNTWLSDTGGIPVLQQNVTVEHPTSNQLGLEKFYSYSGKATGAGSNLLVNQFAGNAVWSYDAFSNPGRGLNTFMRMTYNSMDTSSTAVGQGWSLAASGLVRLGANLEMTPLLLPGHPLTVTLPDGDGTSHKFELNKNNSLDPAKWTYDSPAGVHLYLQRDGEAEKSRRWKMTRPDRTEFLFDTDGYLTAIKDRNGNEQRFTYTERWSIGLNKPCKYLAYVTDPAGRQTLTLDYWRWGETHNLKLVDKLQSVRDISGRTIQFNYNTLGLLRSFVDGAGSPQPKTFKFDYDVGLGINNVKLVKVTDPRTHETDLAYYDAPLLTSKWRAKTITDRLDFATNLAYTDPDGHSGSEIETTVTDAENRQTKYRTDGFGRPVKTTNAKNQSTQMDWDADNNVIKLTEDNSAVSTWTYDPKTGYPTSKRDAESVANNWPATRLNYQTSLNGYVADLSSKTSPEGHTWAFGYDAKGNLTSITDPKGVPTPSPDDYKTVYAYDQFGQLQTSTDANENTTVFLDFDPTGYPKKTRDPYNNETNSAYDVRGNVLSTTDALGKTTTIGYDTFGRPLEMKVPKDQAAGHFIVTPAPVYDVNDNVTQATSPNGSVSTAVYDKNDRPFETTAPKDTPTGPERKTIFTYDKLGNLKSETEPLGTLTPAIADDYVTKYDYDEIYQLKSTTNADNKRIDYSYDRVGNLITVVDPRKNATADQNDYTTKFAYDLNHRKVDTVDATGKVEHIGFDKDGNVTSKRDKENHTTTLVYDARAKVTEAHVPHKAGVTRVTKFEYDEAGNQTRVITPRGVETTDDADDFVQQTVHDKLNRPIEKLTPFDKDDAQYKTPEKMTYTYDSVGRIKEVSAPPSQGQTIRNTTRYNYFDNGWVRSSTDPWDIATSYDYSPLGHQASRTLTSAGGSSGRTMTWDFFPDGKLKSRSDKGVPVGLHVVLTDNSDTGFIELTGNWPTATSGGKGFQGYDYRSTARGTGATTFTWKPVIPQDGSYEVFVKYPSNVDGVATDAPYKVETGTTTTTVAVDQTQRGGEWFSIGSFAFTTGHDAKITLTDQANGTVLADAVKLVRNNSSDPDDEDKTFTHGYDANGNLTSLTDSSPGAKFDAYALTYNGLNQLTKIEEQLANAVKATTRFSYNENGATKTREHDKQTAEFSYDPRDLVEWVKNTETGGAAKMTTYSYTDRGQIKEEVKPNGNKVVYGYHFDGALASQVESKSGGALVAQHLIDYSPNGHRAKDASKIQNADNASAYLDEVREYTYDPLERLRNQTKKSAAGAVLETENYVHDANGNVVTQTLDGTTTTFGYDRNRLLSASAQGVTSSYKYDPFGRLDTVTAANQIIESYGYDGFDRTTKHSKKQPSGGMKTTSYAYDPLDRTASKTEDGKTTDFAYLGLSEKVVAEEIAGQLQRTYSYDAFGQRLSQIKKDTDGAGPEVAEDSYYGYNPHTDVETLTKDNGDTKATYGYTAYGGDDKEAFTGIDKPDAQQPGKTPYNFYRYNGKRWDPSSNSYDMGFRDYSPNLNRFLTRDMYNGALSDMELGNDPFTSNRYAFVGGNPITGVELDGHRPEDEPGYCLGYLGDCGIDPSEGGHISGKYSPQQLASLGVLAYQQPRTLPATQHPTPVAPPSTRPSGGLSRLGLLGVLLTTLTQSGAEPQTQERSIDYARGARDCSAATAGTVSYVIYQNLDRHDRATGAEACLVGQVRERDESARFTPPGFKDGMDRGHLIARMFGGSNTKPENFVPLYPYANQREMRSIEDEVARRVRRGERVYYAVTPIYTQHTGPDMGIPAAVHIYAYSSSGVINRTVINR</sequence>
<evidence type="ECO:0000313" key="5">
    <source>
        <dbReference type="EMBL" id="GGN13587.1"/>
    </source>
</evidence>
<dbReference type="PANTHER" id="PTHR32305">
    <property type="match status" value="1"/>
</dbReference>
<feature type="compositionally biased region" description="Polar residues" evidence="1">
    <location>
        <begin position="1488"/>
        <end position="1498"/>
    </location>
</feature>
<keyword evidence="6" id="KW-1185">Reference proteome</keyword>